<feature type="compositionally biased region" description="Basic and acidic residues" evidence="1">
    <location>
        <begin position="56"/>
        <end position="66"/>
    </location>
</feature>
<proteinExistence type="predicted"/>
<dbReference type="Proteomes" id="UP001228044">
    <property type="component" value="Unassembled WGS sequence"/>
</dbReference>
<feature type="compositionally biased region" description="Polar residues" evidence="1">
    <location>
        <begin position="37"/>
        <end position="47"/>
    </location>
</feature>
<feature type="region of interest" description="Disordered" evidence="1">
    <location>
        <begin position="1"/>
        <end position="66"/>
    </location>
</feature>
<protein>
    <submittedName>
        <fullName evidence="2">Uncharacterized protein</fullName>
    </submittedName>
</protein>
<dbReference type="EMBL" id="JAUHHC010000001">
    <property type="protein sequence ID" value="MDN3919110.1"/>
    <property type="molecule type" value="Genomic_DNA"/>
</dbReference>
<keyword evidence="3" id="KW-1185">Reference proteome</keyword>
<sequence length="66" mass="7261">MPRPETAQDQHDEENLGRPAKLAPHSELKALLRKNSKASSPTKSSADSKAMPTDPLVERLKKLASR</sequence>
<reference evidence="2 3" key="1">
    <citation type="submission" date="2023-06" db="EMBL/GenBank/DDBJ databases">
        <title>Pelomonas sp. PFR6 16S ribosomal RNA gene Genome sequencing and assembly.</title>
        <authorList>
            <person name="Woo H."/>
        </authorList>
    </citation>
    <scope>NUCLEOTIDE SEQUENCE [LARGE SCALE GENOMIC DNA]</scope>
    <source>
        <strain evidence="2 3">PFR6</strain>
    </source>
</reference>
<feature type="compositionally biased region" description="Basic and acidic residues" evidence="1">
    <location>
        <begin position="1"/>
        <end position="16"/>
    </location>
</feature>
<evidence type="ECO:0000313" key="2">
    <source>
        <dbReference type="EMBL" id="MDN3919110.1"/>
    </source>
</evidence>
<dbReference type="RefSeq" id="WP_290357424.1">
    <property type="nucleotide sequence ID" value="NZ_JAUHHC010000001.1"/>
</dbReference>
<evidence type="ECO:0000313" key="3">
    <source>
        <dbReference type="Proteomes" id="UP001228044"/>
    </source>
</evidence>
<gene>
    <name evidence="2" type="ORF">QWJ38_02340</name>
</gene>
<organism evidence="2 3">
    <name type="scientific">Roseateles violae</name>
    <dbReference type="NCBI Taxonomy" id="3058042"/>
    <lineage>
        <taxon>Bacteria</taxon>
        <taxon>Pseudomonadati</taxon>
        <taxon>Pseudomonadota</taxon>
        <taxon>Betaproteobacteria</taxon>
        <taxon>Burkholderiales</taxon>
        <taxon>Sphaerotilaceae</taxon>
        <taxon>Roseateles</taxon>
    </lineage>
</organism>
<evidence type="ECO:0000256" key="1">
    <source>
        <dbReference type="SAM" id="MobiDB-lite"/>
    </source>
</evidence>
<accession>A0ABT8DPZ5</accession>
<comment type="caution">
    <text evidence="2">The sequence shown here is derived from an EMBL/GenBank/DDBJ whole genome shotgun (WGS) entry which is preliminary data.</text>
</comment>
<name>A0ABT8DPZ5_9BURK</name>